<gene>
    <name evidence="1" type="ORF">TRITD_7Bv1G213760</name>
</gene>
<evidence type="ECO:0000313" key="2">
    <source>
        <dbReference type="Proteomes" id="UP000324705"/>
    </source>
</evidence>
<protein>
    <submittedName>
        <fullName evidence="1">Uncharacterized protein</fullName>
    </submittedName>
</protein>
<organism evidence="1 2">
    <name type="scientific">Triticum turgidum subsp. durum</name>
    <name type="common">Durum wheat</name>
    <name type="synonym">Triticum durum</name>
    <dbReference type="NCBI Taxonomy" id="4567"/>
    <lineage>
        <taxon>Eukaryota</taxon>
        <taxon>Viridiplantae</taxon>
        <taxon>Streptophyta</taxon>
        <taxon>Embryophyta</taxon>
        <taxon>Tracheophyta</taxon>
        <taxon>Spermatophyta</taxon>
        <taxon>Magnoliopsida</taxon>
        <taxon>Liliopsida</taxon>
        <taxon>Poales</taxon>
        <taxon>Poaceae</taxon>
        <taxon>BOP clade</taxon>
        <taxon>Pooideae</taxon>
        <taxon>Triticodae</taxon>
        <taxon>Triticeae</taxon>
        <taxon>Triticinae</taxon>
        <taxon>Triticum</taxon>
    </lineage>
</organism>
<evidence type="ECO:0000313" key="1">
    <source>
        <dbReference type="EMBL" id="VAI92939.1"/>
    </source>
</evidence>
<proteinExistence type="predicted"/>
<name>A0A9R1ACC9_TRITD</name>
<dbReference type="Proteomes" id="UP000324705">
    <property type="component" value="Chromosome 7B"/>
</dbReference>
<keyword evidence="2" id="KW-1185">Reference proteome</keyword>
<dbReference type="Gramene" id="TRITD7Bv1G213760.1">
    <property type="protein sequence ID" value="TRITD7Bv1G213760.1"/>
    <property type="gene ID" value="TRITD7Bv1G213760"/>
</dbReference>
<accession>A0A9R1ACC9</accession>
<dbReference type="AlphaFoldDB" id="A0A9R1ACC9"/>
<sequence length="109" mass="12956">MQCAFCVSLCLIEWCERNWSTFVLIHSKVRNIQSYIKLTKLVYTRYNLQPHLQQNETYREDMEVDPCALMMNLTQHDETNPIMDWMNNSRSESEPLLDEGGRHLSLFVI</sequence>
<dbReference type="EMBL" id="LT934124">
    <property type="protein sequence ID" value="VAI92939.1"/>
    <property type="molecule type" value="Genomic_DNA"/>
</dbReference>
<reference evidence="1 2" key="1">
    <citation type="submission" date="2017-09" db="EMBL/GenBank/DDBJ databases">
        <authorList>
            <consortium name="International Durum Wheat Genome Sequencing Consortium (IDWGSC)"/>
            <person name="Milanesi L."/>
        </authorList>
    </citation>
    <scope>NUCLEOTIDE SEQUENCE [LARGE SCALE GENOMIC DNA]</scope>
    <source>
        <strain evidence="2">cv. Svevo</strain>
    </source>
</reference>